<protein>
    <submittedName>
        <fullName evidence="2">Uncharacterized protein</fullName>
    </submittedName>
</protein>
<evidence type="ECO:0000313" key="3">
    <source>
        <dbReference type="Proteomes" id="UP001412067"/>
    </source>
</evidence>
<reference evidence="2 3" key="1">
    <citation type="journal article" date="2022" name="Nat. Plants">
        <title>Genomes of leafy and leafless Platanthera orchids illuminate the evolution of mycoheterotrophy.</title>
        <authorList>
            <person name="Li M.H."/>
            <person name="Liu K.W."/>
            <person name="Li Z."/>
            <person name="Lu H.C."/>
            <person name="Ye Q.L."/>
            <person name="Zhang D."/>
            <person name="Wang J.Y."/>
            <person name="Li Y.F."/>
            <person name="Zhong Z.M."/>
            <person name="Liu X."/>
            <person name="Yu X."/>
            <person name="Liu D.K."/>
            <person name="Tu X.D."/>
            <person name="Liu B."/>
            <person name="Hao Y."/>
            <person name="Liao X.Y."/>
            <person name="Jiang Y.T."/>
            <person name="Sun W.H."/>
            <person name="Chen J."/>
            <person name="Chen Y.Q."/>
            <person name="Ai Y."/>
            <person name="Zhai J.W."/>
            <person name="Wu S.S."/>
            <person name="Zhou Z."/>
            <person name="Hsiao Y.Y."/>
            <person name="Wu W.L."/>
            <person name="Chen Y.Y."/>
            <person name="Lin Y.F."/>
            <person name="Hsu J.L."/>
            <person name="Li C.Y."/>
            <person name="Wang Z.W."/>
            <person name="Zhao X."/>
            <person name="Zhong W.Y."/>
            <person name="Ma X.K."/>
            <person name="Ma L."/>
            <person name="Huang J."/>
            <person name="Chen G.Z."/>
            <person name="Huang M.Z."/>
            <person name="Huang L."/>
            <person name="Peng D.H."/>
            <person name="Luo Y.B."/>
            <person name="Zou S.Q."/>
            <person name="Chen S.P."/>
            <person name="Lan S."/>
            <person name="Tsai W.C."/>
            <person name="Van de Peer Y."/>
            <person name="Liu Z.J."/>
        </authorList>
    </citation>
    <scope>NUCLEOTIDE SEQUENCE [LARGE SCALE GENOMIC DNA]</scope>
    <source>
        <strain evidence="2">Lor288</strain>
    </source>
</reference>
<keyword evidence="3" id="KW-1185">Reference proteome</keyword>
<accession>A0ABR2MM54</accession>
<evidence type="ECO:0000256" key="1">
    <source>
        <dbReference type="SAM" id="MobiDB-lite"/>
    </source>
</evidence>
<evidence type="ECO:0000313" key="2">
    <source>
        <dbReference type="EMBL" id="KAK8964942.1"/>
    </source>
</evidence>
<feature type="region of interest" description="Disordered" evidence="1">
    <location>
        <begin position="1"/>
        <end position="54"/>
    </location>
</feature>
<dbReference type="Proteomes" id="UP001412067">
    <property type="component" value="Unassembled WGS sequence"/>
</dbReference>
<dbReference type="EMBL" id="JBBWWR010000006">
    <property type="protein sequence ID" value="KAK8964942.1"/>
    <property type="molecule type" value="Genomic_DNA"/>
</dbReference>
<organism evidence="2 3">
    <name type="scientific">Platanthera guangdongensis</name>
    <dbReference type="NCBI Taxonomy" id="2320717"/>
    <lineage>
        <taxon>Eukaryota</taxon>
        <taxon>Viridiplantae</taxon>
        <taxon>Streptophyta</taxon>
        <taxon>Embryophyta</taxon>
        <taxon>Tracheophyta</taxon>
        <taxon>Spermatophyta</taxon>
        <taxon>Magnoliopsida</taxon>
        <taxon>Liliopsida</taxon>
        <taxon>Asparagales</taxon>
        <taxon>Orchidaceae</taxon>
        <taxon>Orchidoideae</taxon>
        <taxon>Orchideae</taxon>
        <taxon>Orchidinae</taxon>
        <taxon>Platanthera</taxon>
    </lineage>
</organism>
<proteinExistence type="predicted"/>
<sequence>MKNKKDLLPKINEAGGNREKKNNIEIRIAGKQHLQQRDEEAGGRMKKMKRPCAEVVPAQRRAPEILKSSTREEEIQLLKNPAAEEIGAEGARWKAQRCGSVPAVLSDPTTEEIGADGVPCKAQRRGSVPAVLPAAASFTVGYAAPSNACFLAGEECPCAAPNNACFPAGEECHCAAPSRC</sequence>
<comment type="caution">
    <text evidence="2">The sequence shown here is derived from an EMBL/GenBank/DDBJ whole genome shotgun (WGS) entry which is preliminary data.</text>
</comment>
<name>A0ABR2MM54_9ASPA</name>
<gene>
    <name evidence="2" type="ORF">KSP40_PGU003470</name>
</gene>